<feature type="transmembrane region" description="Helical" evidence="1">
    <location>
        <begin position="43"/>
        <end position="61"/>
    </location>
</feature>
<proteinExistence type="predicted"/>
<keyword evidence="1" id="KW-0812">Transmembrane</keyword>
<protein>
    <submittedName>
        <fullName evidence="2">Uncharacterized protein</fullName>
    </submittedName>
</protein>
<dbReference type="Proteomes" id="UP001150879">
    <property type="component" value="Unassembled WGS sequence"/>
</dbReference>
<evidence type="ECO:0000313" key="2">
    <source>
        <dbReference type="EMBL" id="KAJ5188626.1"/>
    </source>
</evidence>
<dbReference type="EMBL" id="JAPQKP010000005">
    <property type="protein sequence ID" value="KAJ5188626.1"/>
    <property type="molecule type" value="Genomic_DNA"/>
</dbReference>
<keyword evidence="1" id="KW-1133">Transmembrane helix</keyword>
<organism evidence="2 3">
    <name type="scientific">Penicillium cf. griseofulvum</name>
    <dbReference type="NCBI Taxonomy" id="2972120"/>
    <lineage>
        <taxon>Eukaryota</taxon>
        <taxon>Fungi</taxon>
        <taxon>Dikarya</taxon>
        <taxon>Ascomycota</taxon>
        <taxon>Pezizomycotina</taxon>
        <taxon>Eurotiomycetes</taxon>
        <taxon>Eurotiomycetidae</taxon>
        <taxon>Eurotiales</taxon>
        <taxon>Aspergillaceae</taxon>
        <taxon>Penicillium</taxon>
    </lineage>
</organism>
<evidence type="ECO:0000256" key="1">
    <source>
        <dbReference type="SAM" id="Phobius"/>
    </source>
</evidence>
<evidence type="ECO:0000313" key="3">
    <source>
        <dbReference type="Proteomes" id="UP001150879"/>
    </source>
</evidence>
<name>A0A9W9J6N1_9EURO</name>
<reference evidence="2" key="2">
    <citation type="journal article" date="2023" name="IMA Fungus">
        <title>Comparative genomic study of the Penicillium genus elucidates a diverse pangenome and 15 lateral gene transfer events.</title>
        <authorList>
            <person name="Petersen C."/>
            <person name="Sorensen T."/>
            <person name="Nielsen M.R."/>
            <person name="Sondergaard T.E."/>
            <person name="Sorensen J.L."/>
            <person name="Fitzpatrick D.A."/>
            <person name="Frisvad J.C."/>
            <person name="Nielsen K.L."/>
        </authorList>
    </citation>
    <scope>NUCLEOTIDE SEQUENCE</scope>
    <source>
        <strain evidence="2">IBT 16849</strain>
    </source>
</reference>
<gene>
    <name evidence="2" type="ORF">N7472_007640</name>
</gene>
<accession>A0A9W9J6N1</accession>
<dbReference type="AlphaFoldDB" id="A0A9W9J6N1"/>
<keyword evidence="1" id="KW-0472">Membrane</keyword>
<keyword evidence="3" id="KW-1185">Reference proteome</keyword>
<comment type="caution">
    <text evidence="2">The sequence shown here is derived from an EMBL/GenBank/DDBJ whole genome shotgun (WGS) entry which is preliminary data.</text>
</comment>
<sequence length="66" mass="7446">MFPDNPLAPDEPHRSSELLPIAKLENRRSFANILSSSTSKIRMFFTMRMGYTLGVLIFIASQDNGN</sequence>
<reference evidence="2" key="1">
    <citation type="submission" date="2022-11" db="EMBL/GenBank/DDBJ databases">
        <authorList>
            <person name="Petersen C."/>
        </authorList>
    </citation>
    <scope>NUCLEOTIDE SEQUENCE</scope>
    <source>
        <strain evidence="2">IBT 16849</strain>
    </source>
</reference>